<keyword evidence="1" id="KW-0732">Signal</keyword>
<dbReference type="NCBIfam" id="TIGR04529">
    <property type="entry name" value="MTB_hemophore"/>
    <property type="match status" value="1"/>
</dbReference>
<protein>
    <submittedName>
        <fullName evidence="3">Hemophore-related protein</fullName>
    </submittedName>
</protein>
<comment type="caution">
    <text evidence="3">The sequence shown here is derived from an EMBL/GenBank/DDBJ whole genome shotgun (WGS) entry which is preliminary data.</text>
</comment>
<evidence type="ECO:0000313" key="3">
    <source>
        <dbReference type="EMBL" id="MFH5229224.1"/>
    </source>
</evidence>
<evidence type="ECO:0000313" key="5">
    <source>
        <dbReference type="Proteomes" id="UP001609175"/>
    </source>
</evidence>
<dbReference type="EMBL" id="JBIMSN010000050">
    <property type="protein sequence ID" value="MFH5229224.1"/>
    <property type="molecule type" value="Genomic_DNA"/>
</dbReference>
<accession>A0ABW7K2Q1</accession>
<evidence type="ECO:0000313" key="4">
    <source>
        <dbReference type="EMBL" id="MFH5243187.1"/>
    </source>
</evidence>
<proteinExistence type="predicted"/>
<keyword evidence="7" id="KW-1185">Reference proteome</keyword>
<evidence type="ECO:0000313" key="2">
    <source>
        <dbReference type="EMBL" id="MFH5207095.1"/>
    </source>
</evidence>
<name>A0ABW7K2Q1_9NOCA</name>
<gene>
    <name evidence="4" type="ORF">ACHIPV_15090</name>
    <name evidence="2" type="ORF">ACHIPZ_02495</name>
    <name evidence="3" type="ORF">ACHIRB_11655</name>
</gene>
<evidence type="ECO:0000313" key="7">
    <source>
        <dbReference type="Proteomes" id="UP001609219"/>
    </source>
</evidence>
<dbReference type="InterPro" id="IPR032407">
    <property type="entry name" value="MHB"/>
</dbReference>
<feature type="chain" id="PRO_5045033591" evidence="1">
    <location>
        <begin position="27"/>
        <end position="125"/>
    </location>
</feature>
<dbReference type="Proteomes" id="UP001609219">
    <property type="component" value="Unassembled WGS sequence"/>
</dbReference>
<feature type="signal peptide" evidence="1">
    <location>
        <begin position="1"/>
        <end position="26"/>
    </location>
</feature>
<organism evidence="3 7">
    <name type="scientific">Antrihabitans spumae</name>
    <dbReference type="NCBI Taxonomy" id="3373370"/>
    <lineage>
        <taxon>Bacteria</taxon>
        <taxon>Bacillati</taxon>
        <taxon>Actinomycetota</taxon>
        <taxon>Actinomycetes</taxon>
        <taxon>Mycobacteriales</taxon>
        <taxon>Nocardiaceae</taxon>
        <taxon>Antrihabitans</taxon>
    </lineage>
</organism>
<dbReference type="RefSeq" id="WP_395112531.1">
    <property type="nucleotide sequence ID" value="NZ_JBIMSN010000050.1"/>
</dbReference>
<dbReference type="Proteomes" id="UP001609175">
    <property type="component" value="Unassembled WGS sequence"/>
</dbReference>
<dbReference type="Proteomes" id="UP001609176">
    <property type="component" value="Unassembled WGS sequence"/>
</dbReference>
<dbReference type="EMBL" id="JBIMSP010000022">
    <property type="protein sequence ID" value="MFH5243187.1"/>
    <property type="molecule type" value="Genomic_DNA"/>
</dbReference>
<dbReference type="EMBL" id="JBIMSO010000005">
    <property type="protein sequence ID" value="MFH5207095.1"/>
    <property type="molecule type" value="Genomic_DNA"/>
</dbReference>
<evidence type="ECO:0000313" key="6">
    <source>
        <dbReference type="Proteomes" id="UP001609176"/>
    </source>
</evidence>
<evidence type="ECO:0000256" key="1">
    <source>
        <dbReference type="SAM" id="SignalP"/>
    </source>
</evidence>
<reference evidence="5 6" key="1">
    <citation type="submission" date="2024-10" db="EMBL/GenBank/DDBJ databases">
        <authorList>
            <person name="Riesco R."/>
        </authorList>
    </citation>
    <scope>NUCLEOTIDE SEQUENCE [LARGE SCALE GENOMIC DNA]</scope>
    <source>
        <strain evidence="4 6">NCIMB 15448</strain>
        <strain evidence="2 5">NCIMB 15449</strain>
        <strain evidence="3 7">NCIMB 15450</strain>
    </source>
</reference>
<sequence>MKPLKTTLIGAMAGGVLLLAPTTASAVPTDIFDPLLNSTCNFGQIDAALHDRAPDVAAQLDQMPEQKAQLAVLFDLPVDQRRMAIDAYLAANPGMSGRAEQLANSLEAEQARPVIQSIADSCSSY</sequence>